<feature type="coiled-coil region" evidence="4">
    <location>
        <begin position="190"/>
        <end position="260"/>
    </location>
</feature>
<dbReference type="Proteomes" id="UP001501251">
    <property type="component" value="Unassembled WGS sequence"/>
</dbReference>
<dbReference type="EMBL" id="BAABAQ010000001">
    <property type="protein sequence ID" value="GAA4181165.1"/>
    <property type="molecule type" value="Genomic_DNA"/>
</dbReference>
<feature type="domain" description="Rad50/SbcC-type AAA" evidence="5">
    <location>
        <begin position="20"/>
        <end position="261"/>
    </location>
</feature>
<dbReference type="InterPro" id="IPR038729">
    <property type="entry name" value="Rad50/SbcC_AAA"/>
</dbReference>
<comment type="similarity">
    <text evidence="1">Belongs to the SMC family. SbcC subfamily.</text>
</comment>
<evidence type="ECO:0000256" key="4">
    <source>
        <dbReference type="SAM" id="Coils"/>
    </source>
</evidence>
<keyword evidence="7" id="KW-1185">Reference proteome</keyword>
<dbReference type="RefSeq" id="WP_344914531.1">
    <property type="nucleotide sequence ID" value="NZ_BAABAQ010000001.1"/>
</dbReference>
<sequence>MTIRFRLEAVSLETTNGTVDYEFRSDLTVLAGPTGVGKTTLLELIKFGFGGDAILADIAVQHVESVTVQVRIGDHRLRLSRSIDQAKRKTVRVFDVIDQQRLRDHHTDDKEPKLNTLLMTCLGLSDDLRAAAGGNSTRVGARITFADIFTYMYIPQGQINRDIAYSHESYREPKRRAVFELLFGLADAEILNLRSKISKLKGDIGEAETRHATVVQFLHDSGTESRDHALAAQARAVEKLEEAQSQLAELRDSIDPILDRETQTLRDLLTDAERGLADSRAAAVDLSRRQAQNSAERFRVQADLARLNRMRDAGERLADIEFTVCPRCMQSIKKRRPPAGACRLCLQTDPVPNLPSHDQYEVRQLTEQLNEMNEQDSVLADQHAATLRVIDDRETLIAHLAKLLEERTFHRITPRLQAFTDISSQAATAAADQERWDSILRQWDGVGDLEIAAKNLRIQREDARSALDAALLSLNARHSEIISEISEEFDAIVRAIGIPSIVDASVDAGNYLPVINGKVFSGKNQLSGGVTTATQIAYWCSLIAVAMRRRDTIYPAFIVIDSPRLALNTAVHLAEAMYARLTIQVNAMPGRLQLIIADNELPDNYRGGREQIDFDYATPTVSTIDHPGPAQVSPISVVED</sequence>
<comment type="caution">
    <text evidence="6">The sequence shown here is derived from an EMBL/GenBank/DDBJ whole genome shotgun (WGS) entry which is preliminary data.</text>
</comment>
<evidence type="ECO:0000256" key="1">
    <source>
        <dbReference type="ARBA" id="ARBA00006930"/>
    </source>
</evidence>
<proteinExistence type="inferred from homology"/>
<evidence type="ECO:0000256" key="3">
    <source>
        <dbReference type="ARBA" id="ARBA00013368"/>
    </source>
</evidence>
<dbReference type="SUPFAM" id="SSF52540">
    <property type="entry name" value="P-loop containing nucleoside triphosphate hydrolases"/>
    <property type="match status" value="1"/>
</dbReference>
<dbReference type="InterPro" id="IPR027417">
    <property type="entry name" value="P-loop_NTPase"/>
</dbReference>
<gene>
    <name evidence="6" type="ORF">GCM10022252_05090</name>
</gene>
<protein>
    <recommendedName>
        <fullName evidence="3">Nuclease SbcCD subunit C</fullName>
    </recommendedName>
</protein>
<dbReference type="Pfam" id="PF13476">
    <property type="entry name" value="AAA_23"/>
    <property type="match status" value="1"/>
</dbReference>
<reference evidence="7" key="1">
    <citation type="journal article" date="2019" name="Int. J. Syst. Evol. Microbiol.">
        <title>The Global Catalogue of Microorganisms (GCM) 10K type strain sequencing project: providing services to taxonomists for standard genome sequencing and annotation.</title>
        <authorList>
            <consortium name="The Broad Institute Genomics Platform"/>
            <consortium name="The Broad Institute Genome Sequencing Center for Infectious Disease"/>
            <person name="Wu L."/>
            <person name="Ma J."/>
        </authorList>
    </citation>
    <scope>NUCLEOTIDE SEQUENCE [LARGE SCALE GENOMIC DNA]</scope>
    <source>
        <strain evidence="7">JCM 17388</strain>
    </source>
</reference>
<accession>A0ABP8ABG5</accession>
<evidence type="ECO:0000313" key="7">
    <source>
        <dbReference type="Proteomes" id="UP001501251"/>
    </source>
</evidence>
<name>A0ABP8ABG5_9ACTN</name>
<dbReference type="Gene3D" id="3.40.50.300">
    <property type="entry name" value="P-loop containing nucleotide triphosphate hydrolases"/>
    <property type="match status" value="1"/>
</dbReference>
<dbReference type="PANTHER" id="PTHR32114">
    <property type="entry name" value="ABC TRANSPORTER ABCH.3"/>
    <property type="match status" value="1"/>
</dbReference>
<organism evidence="6 7">
    <name type="scientific">Streptosporangium oxazolinicum</name>
    <dbReference type="NCBI Taxonomy" id="909287"/>
    <lineage>
        <taxon>Bacteria</taxon>
        <taxon>Bacillati</taxon>
        <taxon>Actinomycetota</taxon>
        <taxon>Actinomycetes</taxon>
        <taxon>Streptosporangiales</taxon>
        <taxon>Streptosporangiaceae</taxon>
        <taxon>Streptosporangium</taxon>
    </lineage>
</organism>
<keyword evidence="4" id="KW-0175">Coiled coil</keyword>
<evidence type="ECO:0000313" key="6">
    <source>
        <dbReference type="EMBL" id="GAA4181165.1"/>
    </source>
</evidence>
<evidence type="ECO:0000256" key="2">
    <source>
        <dbReference type="ARBA" id="ARBA00011322"/>
    </source>
</evidence>
<dbReference type="PANTHER" id="PTHR32114:SF2">
    <property type="entry name" value="ABC TRANSPORTER ABCH.3"/>
    <property type="match status" value="1"/>
</dbReference>
<evidence type="ECO:0000259" key="5">
    <source>
        <dbReference type="Pfam" id="PF13476"/>
    </source>
</evidence>
<comment type="subunit">
    <text evidence="2">Heterodimer of SbcC and SbcD.</text>
</comment>